<evidence type="ECO:0000256" key="2">
    <source>
        <dbReference type="ARBA" id="ARBA00005417"/>
    </source>
</evidence>
<keyword evidence="3" id="KW-0813">Transport</keyword>
<reference evidence="9" key="1">
    <citation type="journal article" date="2014" name="Int. J. Syst. Evol. Microbiol.">
        <title>Complete genome sequence of Corynebacterium casei LMG S-19264T (=DSM 44701T), isolated from a smear-ripened cheese.</title>
        <authorList>
            <consortium name="US DOE Joint Genome Institute (JGI-PGF)"/>
            <person name="Walter F."/>
            <person name="Albersmeier A."/>
            <person name="Kalinowski J."/>
            <person name="Ruckert C."/>
        </authorList>
    </citation>
    <scope>NUCLEOTIDE SEQUENCE</scope>
    <source>
        <strain evidence="9">CGMCC 1.15320</strain>
    </source>
</reference>
<accession>A0A916RDR2</accession>
<evidence type="ECO:0000256" key="5">
    <source>
        <dbReference type="ARBA" id="ARBA00022741"/>
    </source>
</evidence>
<keyword evidence="5" id="KW-0547">Nucleotide-binding</keyword>
<dbReference type="InterPro" id="IPR027417">
    <property type="entry name" value="P-loop_NTPase"/>
</dbReference>
<gene>
    <name evidence="9" type="ORF">GCM10011385_02900</name>
</gene>
<comment type="caution">
    <text evidence="9">The sequence shown here is derived from an EMBL/GenBank/DDBJ whole genome shotgun (WGS) entry which is preliminary data.</text>
</comment>
<dbReference type="SUPFAM" id="SSF52540">
    <property type="entry name" value="P-loop containing nucleoside triphosphate hydrolases"/>
    <property type="match status" value="1"/>
</dbReference>
<dbReference type="Gene3D" id="3.40.50.300">
    <property type="entry name" value="P-loop containing nucleotide triphosphate hydrolases"/>
    <property type="match status" value="1"/>
</dbReference>
<sequence>MIAAENLHVTFNPGTPLERKALRGINVTLHDGEFVTVIGSNGAGKSTLLGAIAGDVTPQKGVIRVGADDVTREKPSARAKRVARVFQDPLAGSCADLSIEENLALAAARGSRRGFGLALQASRRAKFRDRVAELGLGLENRMGDRMGLLSGGQRQALSLVMATLAEAKVLLLDEHTAALDPGMAEFVANLTEKLVKQHGLTTLMVTHSMRQALDHGTRTVMLHEGQVVLDIAGDRRHTMKVDDLVEMFRKVRGGAELDDDALRIG</sequence>
<reference evidence="9" key="2">
    <citation type="submission" date="2020-09" db="EMBL/GenBank/DDBJ databases">
        <authorList>
            <person name="Sun Q."/>
            <person name="Zhou Y."/>
        </authorList>
    </citation>
    <scope>NUCLEOTIDE SEQUENCE</scope>
    <source>
        <strain evidence="9">CGMCC 1.15320</strain>
    </source>
</reference>
<dbReference type="SMART" id="SM00382">
    <property type="entry name" value="AAA"/>
    <property type="match status" value="1"/>
</dbReference>
<organism evidence="9 10">
    <name type="scientific">Nitratireductor aestuarii</name>
    <dbReference type="NCBI Taxonomy" id="1735103"/>
    <lineage>
        <taxon>Bacteria</taxon>
        <taxon>Pseudomonadati</taxon>
        <taxon>Pseudomonadota</taxon>
        <taxon>Alphaproteobacteria</taxon>
        <taxon>Hyphomicrobiales</taxon>
        <taxon>Phyllobacteriaceae</taxon>
        <taxon>Nitratireductor</taxon>
    </lineage>
</organism>
<dbReference type="PANTHER" id="PTHR42788">
    <property type="entry name" value="TAURINE IMPORT ATP-BINDING PROTEIN-RELATED"/>
    <property type="match status" value="1"/>
</dbReference>
<dbReference type="Proteomes" id="UP000636264">
    <property type="component" value="Unassembled WGS sequence"/>
</dbReference>
<dbReference type="InterPro" id="IPR003593">
    <property type="entry name" value="AAA+_ATPase"/>
</dbReference>
<name>A0A916RDR2_9HYPH</name>
<dbReference type="AlphaFoldDB" id="A0A916RDR2"/>
<keyword evidence="6 9" id="KW-0067">ATP-binding</keyword>
<dbReference type="PROSITE" id="PS50893">
    <property type="entry name" value="ABC_TRANSPORTER_2"/>
    <property type="match status" value="1"/>
</dbReference>
<evidence type="ECO:0000256" key="7">
    <source>
        <dbReference type="ARBA" id="ARBA00023136"/>
    </source>
</evidence>
<dbReference type="GO" id="GO:0005524">
    <property type="term" value="F:ATP binding"/>
    <property type="evidence" value="ECO:0007669"/>
    <property type="project" value="UniProtKB-KW"/>
</dbReference>
<dbReference type="PROSITE" id="PS00211">
    <property type="entry name" value="ABC_TRANSPORTER_1"/>
    <property type="match status" value="1"/>
</dbReference>
<dbReference type="InterPro" id="IPR050166">
    <property type="entry name" value="ABC_transporter_ATP-bind"/>
</dbReference>
<evidence type="ECO:0000313" key="9">
    <source>
        <dbReference type="EMBL" id="GGA52941.1"/>
    </source>
</evidence>
<dbReference type="GO" id="GO:0005886">
    <property type="term" value="C:plasma membrane"/>
    <property type="evidence" value="ECO:0007669"/>
    <property type="project" value="UniProtKB-SubCell"/>
</dbReference>
<keyword evidence="7" id="KW-0472">Membrane</keyword>
<keyword evidence="4" id="KW-1003">Cell membrane</keyword>
<evidence type="ECO:0000256" key="3">
    <source>
        <dbReference type="ARBA" id="ARBA00022448"/>
    </source>
</evidence>
<dbReference type="InterPro" id="IPR003439">
    <property type="entry name" value="ABC_transporter-like_ATP-bd"/>
</dbReference>
<dbReference type="Pfam" id="PF00005">
    <property type="entry name" value="ABC_tran"/>
    <property type="match status" value="1"/>
</dbReference>
<dbReference type="GO" id="GO:0016887">
    <property type="term" value="F:ATP hydrolysis activity"/>
    <property type="evidence" value="ECO:0007669"/>
    <property type="project" value="InterPro"/>
</dbReference>
<evidence type="ECO:0000259" key="8">
    <source>
        <dbReference type="PROSITE" id="PS50893"/>
    </source>
</evidence>
<comment type="similarity">
    <text evidence="2">Belongs to the ABC transporter superfamily.</text>
</comment>
<dbReference type="RefSeq" id="WP_188719148.1">
    <property type="nucleotide sequence ID" value="NZ_BMIF01000001.1"/>
</dbReference>
<dbReference type="EMBL" id="BMIF01000001">
    <property type="protein sequence ID" value="GGA52941.1"/>
    <property type="molecule type" value="Genomic_DNA"/>
</dbReference>
<evidence type="ECO:0000256" key="1">
    <source>
        <dbReference type="ARBA" id="ARBA00004202"/>
    </source>
</evidence>
<feature type="domain" description="ABC transporter" evidence="8">
    <location>
        <begin position="2"/>
        <end position="249"/>
    </location>
</feature>
<evidence type="ECO:0000256" key="4">
    <source>
        <dbReference type="ARBA" id="ARBA00022475"/>
    </source>
</evidence>
<dbReference type="InterPro" id="IPR017871">
    <property type="entry name" value="ABC_transporter-like_CS"/>
</dbReference>
<dbReference type="PANTHER" id="PTHR42788:SF7">
    <property type="entry name" value="NITRATE ABC TRANSPORTER ATP-BINDING PROTEIN"/>
    <property type="match status" value="1"/>
</dbReference>
<evidence type="ECO:0000256" key="6">
    <source>
        <dbReference type="ARBA" id="ARBA00022840"/>
    </source>
</evidence>
<protein>
    <submittedName>
        <fullName evidence="9">ABC transporter ATP-binding protein</fullName>
    </submittedName>
</protein>
<proteinExistence type="inferred from homology"/>
<comment type="subcellular location">
    <subcellularLocation>
        <location evidence="1">Cell membrane</location>
        <topology evidence="1">Peripheral membrane protein</topology>
    </subcellularLocation>
</comment>
<keyword evidence="10" id="KW-1185">Reference proteome</keyword>
<evidence type="ECO:0000313" key="10">
    <source>
        <dbReference type="Proteomes" id="UP000636264"/>
    </source>
</evidence>